<sequence>MHLRSVSISFALVVSLPAVLGHGQVHKFITLTKSYAAADAYGAADPNSPIGKLNTYGPAADFTSSTITCGEGGNVPVASLAEVLAGELVTFNWGSWTSSHSGPVMTYIAKCPNGCASFKGDTGNVWVKIDQDQFNPSRTGFEWGENIICMKGNKYSIHIPNIEPGECLLRHEILGLHIAGNLIGAQFYPNCIQVKVTGSRTKTLPAGIPLPGSYDPHDPGILVQLWQITAMSLNYTAPRGPVLLPGGTGDWGVEQYGGGAIGSKYPSPTTGPIGSPSSGPSTTVIRNPTTTVQPAPPITTSTAPTAPAGPVVQKYRQCGGLAHSGSITCTEGSICTVLNDYYSQCF</sequence>
<evidence type="ECO:0000256" key="6">
    <source>
        <dbReference type="ARBA" id="ARBA00023002"/>
    </source>
</evidence>
<protein>
    <recommendedName>
        <fullName evidence="14">lytic cellulose monooxygenase (C4-dehydrogenating)</fullName>
        <ecNumber evidence="14">1.14.99.56</ecNumber>
    </recommendedName>
</protein>
<keyword evidence="11" id="KW-0624">Polysaccharide degradation</keyword>
<keyword evidence="8" id="KW-0503">Monooxygenase</keyword>
<dbReference type="Pfam" id="PF03443">
    <property type="entry name" value="AA9"/>
    <property type="match status" value="1"/>
</dbReference>
<dbReference type="EC" id="1.14.99.56" evidence="14"/>
<dbReference type="InterPro" id="IPR049892">
    <property type="entry name" value="AA9"/>
</dbReference>
<evidence type="ECO:0000256" key="14">
    <source>
        <dbReference type="ARBA" id="ARBA00047174"/>
    </source>
</evidence>
<evidence type="ECO:0000256" key="3">
    <source>
        <dbReference type="ARBA" id="ARBA00022729"/>
    </source>
</evidence>
<dbReference type="PANTHER" id="PTHR33353">
    <property type="entry name" value="PUTATIVE (AFU_ORTHOLOGUE AFUA_1G12560)-RELATED"/>
    <property type="match status" value="1"/>
</dbReference>
<evidence type="ECO:0000256" key="9">
    <source>
        <dbReference type="ARBA" id="ARBA00023157"/>
    </source>
</evidence>
<keyword evidence="10" id="KW-0119">Carbohydrate metabolism</keyword>
<dbReference type="Pfam" id="PF00734">
    <property type="entry name" value="CBM_1"/>
    <property type="match status" value="1"/>
</dbReference>
<dbReference type="CDD" id="cd21175">
    <property type="entry name" value="LPMO_AA9"/>
    <property type="match status" value="1"/>
</dbReference>
<comment type="cofactor">
    <cofactor evidence="1">
        <name>Cu(2+)</name>
        <dbReference type="ChEBI" id="CHEBI:29036"/>
    </cofactor>
</comment>
<evidence type="ECO:0000313" key="17">
    <source>
        <dbReference type="EMBL" id="CAL1708484.1"/>
    </source>
</evidence>
<evidence type="ECO:0000256" key="12">
    <source>
        <dbReference type="ARBA" id="ARBA00044502"/>
    </source>
</evidence>
<keyword evidence="6" id="KW-0560">Oxidoreductase</keyword>
<evidence type="ECO:0000256" key="11">
    <source>
        <dbReference type="ARBA" id="ARBA00023326"/>
    </source>
</evidence>
<evidence type="ECO:0000256" key="5">
    <source>
        <dbReference type="ARBA" id="ARBA00023001"/>
    </source>
</evidence>
<evidence type="ECO:0000256" key="4">
    <source>
        <dbReference type="ARBA" id="ARBA00022801"/>
    </source>
</evidence>
<dbReference type="SMART" id="SM00236">
    <property type="entry name" value="fCBD"/>
    <property type="match status" value="1"/>
</dbReference>
<evidence type="ECO:0000259" key="16">
    <source>
        <dbReference type="PROSITE" id="PS51164"/>
    </source>
</evidence>
<dbReference type="PROSITE" id="PS51164">
    <property type="entry name" value="CBM1_2"/>
    <property type="match status" value="1"/>
</dbReference>
<keyword evidence="2" id="KW-0479">Metal-binding</keyword>
<accession>A0ABP1DMS4</accession>
<comment type="catalytic activity">
    <reaction evidence="13">
        <text>[(1-&gt;4)-beta-D-glucosyl]n+m + reduced acceptor + O2 = 4-dehydro-beta-D-glucosyl-[(1-&gt;4)-beta-D-glucosyl]n-1 + [(1-&gt;4)-beta-D-glucosyl]m + acceptor + H2O.</text>
        <dbReference type="EC" id="1.14.99.56"/>
    </reaction>
</comment>
<feature type="domain" description="CBM1" evidence="16">
    <location>
        <begin position="310"/>
        <end position="346"/>
    </location>
</feature>
<keyword evidence="18" id="KW-1185">Reference proteome</keyword>
<evidence type="ECO:0000256" key="7">
    <source>
        <dbReference type="ARBA" id="ARBA00023008"/>
    </source>
</evidence>
<proteinExistence type="inferred from homology"/>
<keyword evidence="3 15" id="KW-0732">Signal</keyword>
<evidence type="ECO:0000256" key="8">
    <source>
        <dbReference type="ARBA" id="ARBA00023033"/>
    </source>
</evidence>
<dbReference type="Proteomes" id="UP001497453">
    <property type="component" value="Chromosome 5"/>
</dbReference>
<evidence type="ECO:0000313" key="18">
    <source>
        <dbReference type="Proteomes" id="UP001497453"/>
    </source>
</evidence>
<keyword evidence="7" id="KW-0186">Copper</keyword>
<evidence type="ECO:0000256" key="1">
    <source>
        <dbReference type="ARBA" id="ARBA00001973"/>
    </source>
</evidence>
<dbReference type="InterPro" id="IPR000254">
    <property type="entry name" value="CBD"/>
</dbReference>
<dbReference type="Gene3D" id="2.70.50.70">
    <property type="match status" value="1"/>
</dbReference>
<evidence type="ECO:0000256" key="2">
    <source>
        <dbReference type="ARBA" id="ARBA00022723"/>
    </source>
</evidence>
<dbReference type="InterPro" id="IPR005103">
    <property type="entry name" value="AA9_LPMO"/>
</dbReference>
<reference evidence="18" key="1">
    <citation type="submission" date="2024-04" db="EMBL/GenBank/DDBJ databases">
        <authorList>
            <person name="Shaw F."/>
            <person name="Minotto A."/>
        </authorList>
    </citation>
    <scope>NUCLEOTIDE SEQUENCE [LARGE SCALE GENOMIC DNA]</scope>
</reference>
<keyword evidence="4" id="KW-0378">Hydrolase</keyword>
<evidence type="ECO:0000256" key="13">
    <source>
        <dbReference type="ARBA" id="ARBA00045077"/>
    </source>
</evidence>
<feature type="signal peptide" evidence="15">
    <location>
        <begin position="1"/>
        <end position="21"/>
    </location>
</feature>
<gene>
    <name evidence="17" type="ORF">GFSPODELE1_LOCUS6868</name>
</gene>
<dbReference type="PROSITE" id="PS00562">
    <property type="entry name" value="CBM1_1"/>
    <property type="match status" value="1"/>
</dbReference>
<name>A0ABP1DMS4_9APHY</name>
<evidence type="ECO:0000256" key="15">
    <source>
        <dbReference type="SAM" id="SignalP"/>
    </source>
</evidence>
<dbReference type="SUPFAM" id="SSF57180">
    <property type="entry name" value="Cellulose-binding domain"/>
    <property type="match status" value="1"/>
</dbReference>
<dbReference type="EMBL" id="OZ037948">
    <property type="protein sequence ID" value="CAL1708484.1"/>
    <property type="molecule type" value="Genomic_DNA"/>
</dbReference>
<dbReference type="InterPro" id="IPR035971">
    <property type="entry name" value="CBD_sf"/>
</dbReference>
<organism evidence="17 18">
    <name type="scientific">Somion occarium</name>
    <dbReference type="NCBI Taxonomy" id="3059160"/>
    <lineage>
        <taxon>Eukaryota</taxon>
        <taxon>Fungi</taxon>
        <taxon>Dikarya</taxon>
        <taxon>Basidiomycota</taxon>
        <taxon>Agaricomycotina</taxon>
        <taxon>Agaricomycetes</taxon>
        <taxon>Polyporales</taxon>
        <taxon>Cerrenaceae</taxon>
        <taxon>Somion</taxon>
    </lineage>
</organism>
<comment type="similarity">
    <text evidence="12">Belongs to the polysaccharide monooxygenase AA9 family.</text>
</comment>
<dbReference type="PANTHER" id="PTHR33353:SF6">
    <property type="entry name" value="ENDOGLUCANASE IV"/>
    <property type="match status" value="1"/>
</dbReference>
<evidence type="ECO:0000256" key="10">
    <source>
        <dbReference type="ARBA" id="ARBA00023277"/>
    </source>
</evidence>
<keyword evidence="9" id="KW-1015">Disulfide bond</keyword>
<feature type="chain" id="PRO_5045941793" description="lytic cellulose monooxygenase (C4-dehydrogenating)" evidence="15">
    <location>
        <begin position="22"/>
        <end position="346"/>
    </location>
</feature>
<keyword evidence="5" id="KW-0136">Cellulose degradation</keyword>